<gene>
    <name evidence="2" type="ORF">EYF80_022801</name>
</gene>
<dbReference type="Proteomes" id="UP000314294">
    <property type="component" value="Unassembled WGS sequence"/>
</dbReference>
<sequence>MRSPAQGLRGGTDRESSETPLGETGIVAPVAVHPHRDPTYRTTRSCGSEVRWWGEGEETFMSVSQEAARDEDYRVGITGGQCRKSKRTAAEAQRTLLLPRSR</sequence>
<reference evidence="2 3" key="1">
    <citation type="submission" date="2019-03" db="EMBL/GenBank/DDBJ databases">
        <title>First draft genome of Liparis tanakae, snailfish: a comprehensive survey of snailfish specific genes.</title>
        <authorList>
            <person name="Kim W."/>
            <person name="Song I."/>
            <person name="Jeong J.-H."/>
            <person name="Kim D."/>
            <person name="Kim S."/>
            <person name="Ryu S."/>
            <person name="Song J.Y."/>
            <person name="Lee S.K."/>
        </authorList>
    </citation>
    <scope>NUCLEOTIDE SEQUENCE [LARGE SCALE GENOMIC DNA]</scope>
    <source>
        <tissue evidence="2">Muscle</tissue>
    </source>
</reference>
<evidence type="ECO:0000313" key="2">
    <source>
        <dbReference type="EMBL" id="TNN67028.1"/>
    </source>
</evidence>
<comment type="caution">
    <text evidence="2">The sequence shown here is derived from an EMBL/GenBank/DDBJ whole genome shotgun (WGS) entry which is preliminary data.</text>
</comment>
<organism evidence="2 3">
    <name type="scientific">Liparis tanakae</name>
    <name type="common">Tanaka's snailfish</name>
    <dbReference type="NCBI Taxonomy" id="230148"/>
    <lineage>
        <taxon>Eukaryota</taxon>
        <taxon>Metazoa</taxon>
        <taxon>Chordata</taxon>
        <taxon>Craniata</taxon>
        <taxon>Vertebrata</taxon>
        <taxon>Euteleostomi</taxon>
        <taxon>Actinopterygii</taxon>
        <taxon>Neopterygii</taxon>
        <taxon>Teleostei</taxon>
        <taxon>Neoteleostei</taxon>
        <taxon>Acanthomorphata</taxon>
        <taxon>Eupercaria</taxon>
        <taxon>Perciformes</taxon>
        <taxon>Cottioidei</taxon>
        <taxon>Cottales</taxon>
        <taxon>Liparidae</taxon>
        <taxon>Liparis</taxon>
    </lineage>
</organism>
<proteinExistence type="predicted"/>
<keyword evidence="3" id="KW-1185">Reference proteome</keyword>
<accession>A0A4Z2HMF1</accession>
<protein>
    <submittedName>
        <fullName evidence="2">Uncharacterized protein</fullName>
    </submittedName>
</protein>
<evidence type="ECO:0000313" key="3">
    <source>
        <dbReference type="Proteomes" id="UP000314294"/>
    </source>
</evidence>
<dbReference type="AlphaFoldDB" id="A0A4Z2HMF1"/>
<evidence type="ECO:0000256" key="1">
    <source>
        <dbReference type="SAM" id="MobiDB-lite"/>
    </source>
</evidence>
<name>A0A4Z2HMF1_9TELE</name>
<feature type="region of interest" description="Disordered" evidence="1">
    <location>
        <begin position="1"/>
        <end position="45"/>
    </location>
</feature>
<dbReference type="EMBL" id="SRLO01000211">
    <property type="protein sequence ID" value="TNN67028.1"/>
    <property type="molecule type" value="Genomic_DNA"/>
</dbReference>